<sequence length="225" mass="24211">MMRIARSWTQLVMVSSIDLSTRLTATRLALKAIKEQEDSSVAQSSSTRTALLGSYGLDSSSSTNTRLTQLLAQYDQASGDDTQTEVTDMQPSSGDITKADFMKGLKGMLEELSKDPDKASQANAMLEALKAGTLTVSDPADGLQIKAWDVASDTETTSKPSIEITTTGWSDFLKEHLKRDGSTYAKGASGAYVDTISGDNAFFGSVGSRYYYLTWPQAKNGSLTI</sequence>
<accession>Q7CZP7</accession>
<reference evidence="1 2" key="2">
    <citation type="journal article" date="2001" name="Science">
        <title>Genome sequence of the plant pathogen and biotechnology agent Agrobacterium tumefaciens C58.</title>
        <authorList>
            <person name="Goodner B."/>
            <person name="Hinkle G."/>
            <person name="Gattung S."/>
            <person name="Miller N."/>
            <person name="Blanchard M."/>
            <person name="Qurollo B."/>
            <person name="Goldman B.S."/>
            <person name="Cao Y."/>
            <person name="Askenazi M."/>
            <person name="Halling C."/>
            <person name="Mullin L."/>
            <person name="Houmiel K."/>
            <person name="Gordon J."/>
            <person name="Vaudin M."/>
            <person name="Iartchouk O."/>
            <person name="Epp A."/>
            <person name="Liu F."/>
            <person name="Wollam C."/>
            <person name="Allinger M."/>
            <person name="Doughty D."/>
            <person name="Scott C."/>
            <person name="Lappas C."/>
            <person name="Markelz B."/>
            <person name="Flanagan C."/>
            <person name="Crowell C."/>
            <person name="Gurson J."/>
            <person name="Lomo C."/>
            <person name="Sear C."/>
            <person name="Strub G."/>
            <person name="Cielo C."/>
            <person name="Slater S."/>
        </authorList>
    </citation>
    <scope>NUCLEOTIDE SEQUENCE [LARGE SCALE GENOMIC DNA]</scope>
    <source>
        <strain evidence="2">C58 / ATCC 33970</strain>
    </source>
</reference>
<dbReference type="EMBL" id="AE007869">
    <property type="protein sequence ID" value="AAK87030.1"/>
    <property type="molecule type" value="Genomic_DNA"/>
</dbReference>
<evidence type="ECO:0000313" key="2">
    <source>
        <dbReference type="Proteomes" id="UP000000813"/>
    </source>
</evidence>
<dbReference type="GeneID" id="1133271"/>
<reference evidence="1 2" key="1">
    <citation type="journal article" date="2001" name="Science">
        <title>The genome of the natural genetic engineer Agrobacterium tumefaciens C58.</title>
        <authorList>
            <person name="Wood D.W."/>
            <person name="Setubal J.C."/>
            <person name="Kaul R."/>
            <person name="Monks D.E."/>
            <person name="Kitajima J.P."/>
            <person name="Okura V.K."/>
            <person name="Zhou Y."/>
            <person name="Chen L."/>
            <person name="Wood G.E."/>
            <person name="Almeida N.F.Jr."/>
            <person name="Woo L."/>
            <person name="Chen Y."/>
            <person name="Paulsen I.T."/>
            <person name="Eisen J.A."/>
            <person name="Karp P.D."/>
            <person name="Bovee D.Sr."/>
            <person name="Chapman P."/>
            <person name="Clendenning J."/>
            <person name="Deatherage G."/>
            <person name="Gillet W."/>
            <person name="Grant C."/>
            <person name="Kutyavin T."/>
            <person name="Levy R."/>
            <person name="Li M.J."/>
            <person name="McClelland E."/>
            <person name="Palmieri A."/>
            <person name="Raymond C."/>
            <person name="Rouse G."/>
            <person name="Saenphimmachak C."/>
            <person name="Wu Z."/>
            <person name="Romero P."/>
            <person name="Gordon D."/>
            <person name="Zhang S."/>
            <person name="Yoo H."/>
            <person name="Tao Y."/>
            <person name="Biddle P."/>
            <person name="Jung M."/>
            <person name="Krespan W."/>
            <person name="Perry M."/>
            <person name="Gordon-Kamm B."/>
            <person name="Liao L."/>
            <person name="Kim S."/>
            <person name="Hendrick C."/>
            <person name="Zhao Z.Y."/>
            <person name="Dolan M."/>
            <person name="Chumley F."/>
            <person name="Tingey S.V."/>
            <person name="Tomb J.F."/>
            <person name="Gordon M.P."/>
            <person name="Olson M.V."/>
            <person name="Nester E.W."/>
        </authorList>
    </citation>
    <scope>NUCLEOTIDE SEQUENCE [LARGE SCALE GENOMIC DNA]</scope>
    <source>
        <strain evidence="2">C58 / ATCC 33970</strain>
    </source>
</reference>
<dbReference type="KEGG" id="atu:Atu1233"/>
<dbReference type="EnsemblBacteria" id="AAK87030">
    <property type="protein sequence ID" value="AAK87030"/>
    <property type="gene ID" value="Atu1233"/>
</dbReference>
<dbReference type="RefSeq" id="WP_010971488.1">
    <property type="nucleotide sequence ID" value="NC_003062.2"/>
</dbReference>
<organism evidence="1 2">
    <name type="scientific">Agrobacterium fabrum (strain C58 / ATCC 33970)</name>
    <name type="common">Agrobacterium tumefaciens (strain C58)</name>
    <dbReference type="NCBI Taxonomy" id="176299"/>
    <lineage>
        <taxon>Bacteria</taxon>
        <taxon>Pseudomonadati</taxon>
        <taxon>Pseudomonadota</taxon>
        <taxon>Alphaproteobacteria</taxon>
        <taxon>Hyphomicrobiales</taxon>
        <taxon>Rhizobiaceae</taxon>
        <taxon>Rhizobium/Agrobacterium group</taxon>
        <taxon>Agrobacterium</taxon>
        <taxon>Agrobacterium tumefaciens complex</taxon>
    </lineage>
</organism>
<proteinExistence type="predicted"/>
<protein>
    <submittedName>
        <fullName evidence="1">Uncharacterized protein</fullName>
    </submittedName>
</protein>
<dbReference type="OrthoDB" id="8295899at2"/>
<dbReference type="eggNOG" id="ENOG5031B2E">
    <property type="taxonomic scope" value="Bacteria"/>
</dbReference>
<keyword evidence="2" id="KW-1185">Reference proteome</keyword>
<evidence type="ECO:0000313" key="1">
    <source>
        <dbReference type="EMBL" id="AAK87030.1"/>
    </source>
</evidence>
<dbReference type="PATRIC" id="fig|176299.10.peg.1254"/>
<gene>
    <name evidence="1" type="ordered locus">Atu1233</name>
</gene>
<name>Q7CZP7_AGRFC</name>
<dbReference type="HOGENOM" id="CLU_1213768_0_0_5"/>
<dbReference type="Proteomes" id="UP000000813">
    <property type="component" value="Chromosome circular"/>
</dbReference>
<dbReference type="AlphaFoldDB" id="Q7CZP7"/>
<dbReference type="STRING" id="176299.Atu1233"/>